<dbReference type="PANTHER" id="PTHR42951:SF4">
    <property type="entry name" value="ACYL-COENZYME A THIOESTERASE MBLAC2"/>
    <property type="match status" value="1"/>
</dbReference>
<dbReference type="AlphaFoldDB" id="A0A2A9EQ63"/>
<feature type="domain" description="Metallo-beta-lactamase" evidence="1">
    <location>
        <begin position="17"/>
        <end position="209"/>
    </location>
</feature>
<proteinExistence type="predicted"/>
<dbReference type="Gene3D" id="3.60.15.10">
    <property type="entry name" value="Ribonuclease Z/Hydroxyacylglutathione hydrolase-like"/>
    <property type="match status" value="1"/>
</dbReference>
<dbReference type="EMBL" id="PDJI01000004">
    <property type="protein sequence ID" value="PFG41114.1"/>
    <property type="molecule type" value="Genomic_DNA"/>
</dbReference>
<dbReference type="RefSeq" id="WP_098484925.1">
    <property type="nucleotide sequence ID" value="NZ_PDJI01000004.1"/>
</dbReference>
<protein>
    <submittedName>
        <fullName evidence="2">Glyoxylase-like metal-dependent hydrolase (Beta-lactamase superfamily II)</fullName>
    </submittedName>
</protein>
<organism evidence="2 3">
    <name type="scientific">Georgenia soli</name>
    <dbReference type="NCBI Taxonomy" id="638953"/>
    <lineage>
        <taxon>Bacteria</taxon>
        <taxon>Bacillati</taxon>
        <taxon>Actinomycetota</taxon>
        <taxon>Actinomycetes</taxon>
        <taxon>Micrococcales</taxon>
        <taxon>Bogoriellaceae</taxon>
        <taxon>Georgenia</taxon>
    </lineage>
</organism>
<gene>
    <name evidence="2" type="ORF">ATJ97_3662</name>
</gene>
<dbReference type="InterPro" id="IPR001279">
    <property type="entry name" value="Metallo-B-lactamas"/>
</dbReference>
<dbReference type="CDD" id="cd16282">
    <property type="entry name" value="metallo-hydrolase-like_MBL-fold"/>
    <property type="match status" value="1"/>
</dbReference>
<evidence type="ECO:0000259" key="1">
    <source>
        <dbReference type="SMART" id="SM00849"/>
    </source>
</evidence>
<evidence type="ECO:0000313" key="3">
    <source>
        <dbReference type="Proteomes" id="UP000222106"/>
    </source>
</evidence>
<dbReference type="Proteomes" id="UP000222106">
    <property type="component" value="Unassembled WGS sequence"/>
</dbReference>
<dbReference type="Pfam" id="PF00753">
    <property type="entry name" value="Lactamase_B"/>
    <property type="match status" value="1"/>
</dbReference>
<dbReference type="GO" id="GO:0016787">
    <property type="term" value="F:hydrolase activity"/>
    <property type="evidence" value="ECO:0007669"/>
    <property type="project" value="UniProtKB-KW"/>
</dbReference>
<comment type="caution">
    <text evidence="2">The sequence shown here is derived from an EMBL/GenBank/DDBJ whole genome shotgun (WGS) entry which is preliminary data.</text>
</comment>
<reference evidence="2 3" key="1">
    <citation type="submission" date="2017-10" db="EMBL/GenBank/DDBJ databases">
        <title>Sequencing the genomes of 1000 actinobacteria strains.</title>
        <authorList>
            <person name="Klenk H.-P."/>
        </authorList>
    </citation>
    <scope>NUCLEOTIDE SEQUENCE [LARGE SCALE GENOMIC DNA]</scope>
    <source>
        <strain evidence="2 3">DSM 21838</strain>
    </source>
</reference>
<sequence>MEKVTDNVFVETKVRGSNPAYVVTSDGTVVIDTPQLPTRAVAMRKEVESWGPVRYVINTEHHVDHIFGNYYFRGAGTVVHHQGVYDNFMTVYPELDPFEYAREALPDDPGGEELFPDRDEYYRDPNKGQVVFTGDLTLRVGNHTFNLLHTPGHTPGQIAVHVPEERVVFTGDTIFNDCQTWLMTSDVDEWLRSLDRIRSLDVDHVVPGHGPVTTLGYVNKQRAILMEWKSAVADAIAQGWSREETIERVNFADRFPVDVGQEYMMDYIQSLNAGSLYDKLIAVPAKVY</sequence>
<accession>A0A2A9EQ63</accession>
<keyword evidence="2" id="KW-0378">Hydrolase</keyword>
<name>A0A2A9EQ63_9MICO</name>
<dbReference type="SUPFAM" id="SSF56281">
    <property type="entry name" value="Metallo-hydrolase/oxidoreductase"/>
    <property type="match status" value="1"/>
</dbReference>
<dbReference type="InterPro" id="IPR036866">
    <property type="entry name" value="RibonucZ/Hydroxyglut_hydro"/>
</dbReference>
<evidence type="ECO:0000313" key="2">
    <source>
        <dbReference type="EMBL" id="PFG41114.1"/>
    </source>
</evidence>
<keyword evidence="3" id="KW-1185">Reference proteome</keyword>
<dbReference type="PANTHER" id="PTHR42951">
    <property type="entry name" value="METALLO-BETA-LACTAMASE DOMAIN-CONTAINING"/>
    <property type="match status" value="1"/>
</dbReference>
<dbReference type="SMART" id="SM00849">
    <property type="entry name" value="Lactamase_B"/>
    <property type="match status" value="1"/>
</dbReference>
<dbReference type="OrthoDB" id="2273115at2"/>
<dbReference type="InterPro" id="IPR050855">
    <property type="entry name" value="NDM-1-like"/>
</dbReference>